<dbReference type="InterPro" id="IPR051681">
    <property type="entry name" value="Ser/Thr_Kinases-Pseudokinases"/>
</dbReference>
<dbReference type="PROSITE" id="PS50011">
    <property type="entry name" value="PROTEIN_KINASE_DOM"/>
    <property type="match status" value="1"/>
</dbReference>
<dbReference type="PROSITE" id="PS00108">
    <property type="entry name" value="PROTEIN_KINASE_ST"/>
    <property type="match status" value="1"/>
</dbReference>
<dbReference type="SMART" id="SM00220">
    <property type="entry name" value="S_TKc"/>
    <property type="match status" value="1"/>
</dbReference>
<evidence type="ECO:0000256" key="1">
    <source>
        <dbReference type="SAM" id="MobiDB-lite"/>
    </source>
</evidence>
<dbReference type="InterPro" id="IPR000719">
    <property type="entry name" value="Prot_kinase_dom"/>
</dbReference>
<dbReference type="InterPro" id="IPR008271">
    <property type="entry name" value="Ser/Thr_kinase_AS"/>
</dbReference>
<gene>
    <name evidence="3" type="ORF">DUNSADRAFT_13058</name>
</gene>
<reference evidence="3" key="1">
    <citation type="submission" date="2017-08" db="EMBL/GenBank/DDBJ databases">
        <authorList>
            <person name="Polle J.E."/>
            <person name="Barry K."/>
            <person name="Cushman J."/>
            <person name="Schmutz J."/>
            <person name="Tran D."/>
            <person name="Hathwaick L.T."/>
            <person name="Yim W.C."/>
            <person name="Jenkins J."/>
            <person name="Mckie-Krisberg Z.M."/>
            <person name="Prochnik S."/>
            <person name="Lindquist E."/>
            <person name="Dockter R.B."/>
            <person name="Adam C."/>
            <person name="Molina H."/>
            <person name="Bunkerborg J."/>
            <person name="Jin E."/>
            <person name="Buchheim M."/>
            <person name="Magnuson J."/>
        </authorList>
    </citation>
    <scope>NUCLEOTIDE SEQUENCE</scope>
    <source>
        <strain evidence="3">CCAP 19/18</strain>
    </source>
</reference>
<dbReference type="PROSITE" id="PS51257">
    <property type="entry name" value="PROKAR_LIPOPROTEIN"/>
    <property type="match status" value="1"/>
</dbReference>
<dbReference type="PRINTS" id="PR00109">
    <property type="entry name" value="TYRKINASE"/>
</dbReference>
<feature type="region of interest" description="Disordered" evidence="1">
    <location>
        <begin position="376"/>
        <end position="467"/>
    </location>
</feature>
<dbReference type="SUPFAM" id="SSF56112">
    <property type="entry name" value="Protein kinase-like (PK-like)"/>
    <property type="match status" value="1"/>
</dbReference>
<evidence type="ECO:0000313" key="3">
    <source>
        <dbReference type="EMBL" id="KAF5841395.1"/>
    </source>
</evidence>
<feature type="domain" description="Protein kinase" evidence="2">
    <location>
        <begin position="1"/>
        <end position="275"/>
    </location>
</feature>
<organism evidence="3 4">
    <name type="scientific">Dunaliella salina</name>
    <name type="common">Green alga</name>
    <name type="synonym">Protococcus salinus</name>
    <dbReference type="NCBI Taxonomy" id="3046"/>
    <lineage>
        <taxon>Eukaryota</taxon>
        <taxon>Viridiplantae</taxon>
        <taxon>Chlorophyta</taxon>
        <taxon>core chlorophytes</taxon>
        <taxon>Chlorophyceae</taxon>
        <taxon>CS clade</taxon>
        <taxon>Chlamydomonadales</taxon>
        <taxon>Dunaliellaceae</taxon>
        <taxon>Dunaliella</taxon>
    </lineage>
</organism>
<feature type="compositionally biased region" description="Low complexity" evidence="1">
    <location>
        <begin position="394"/>
        <end position="408"/>
    </location>
</feature>
<sequence>MPCASHKHAALGLAAHSSVMHCSAHALVACDCDQAICKCYRVTIPGSWVDEGKVDVSDEGCADEVLAAIKKGKDCLHSCEVRLVIEHCDRGCLRTALDEELFLANTGLNYAAILDSASDIARAMLHLHCNDVVHADLKAQNVMLCSSGAEGRGVTCKIADFGLAVRMENTETHMSGLFQGTLTHMAPEILLEGRVSKAADVYAFGITCWELFTSGKPFHGVAKALLGHVIAREHCRPTFPNLTPEGFRRLIERCWAHNPEDRPPFHQIVEELKKLRRAVPGPTPPVNLHDDASVEPHVMKLGSSAVPYGQGSHDTTKSVLNPLAFANGFSPPESPHIAIDVGHGSSSFFEEVDEVASMLQGAGCTGGSEGVVADSAKAKNSRGGGGVRDAANKNWSPTNSNCSPTNNTQARQPAKSDWSPISNRSPTNNNRSPTNRTKACVHDAATSDWSPMDNSASQMQQAPENSARMQRAAEELEEAQRAEAARLAAVDAARDLAGGQPVLPFSSLREDMIGIGDGDKESSSDGFNYVNSVIIIGDEEANMFGVKAQEQGANREIRPVLFPPRQNRSFGYSKPLLRCSLPAIGEDEEDGTISSREGHAMDPGEP</sequence>
<dbReference type="Gene3D" id="1.10.510.10">
    <property type="entry name" value="Transferase(Phosphotransferase) domain 1"/>
    <property type="match status" value="1"/>
</dbReference>
<feature type="compositionally biased region" description="Low complexity" evidence="1">
    <location>
        <begin position="419"/>
        <end position="437"/>
    </location>
</feature>
<feature type="compositionally biased region" description="Basic and acidic residues" evidence="1">
    <location>
        <begin position="596"/>
        <end position="606"/>
    </location>
</feature>
<name>A0ABQ7H3G6_DUNSA</name>
<proteinExistence type="predicted"/>
<accession>A0ABQ7H3G6</accession>
<dbReference type="InterPro" id="IPR011009">
    <property type="entry name" value="Kinase-like_dom_sf"/>
</dbReference>
<dbReference type="PANTHER" id="PTHR44329">
    <property type="entry name" value="SERINE/THREONINE-PROTEIN KINASE TNNI3K-RELATED"/>
    <property type="match status" value="1"/>
</dbReference>
<dbReference type="Proteomes" id="UP000815325">
    <property type="component" value="Unassembled WGS sequence"/>
</dbReference>
<keyword evidence="4" id="KW-1185">Reference proteome</keyword>
<feature type="compositionally biased region" description="Polar residues" evidence="1">
    <location>
        <begin position="447"/>
        <end position="464"/>
    </location>
</feature>
<dbReference type="Pfam" id="PF07714">
    <property type="entry name" value="PK_Tyr_Ser-Thr"/>
    <property type="match status" value="1"/>
</dbReference>
<dbReference type="EMBL" id="MU069486">
    <property type="protein sequence ID" value="KAF5841395.1"/>
    <property type="molecule type" value="Genomic_DNA"/>
</dbReference>
<evidence type="ECO:0000259" key="2">
    <source>
        <dbReference type="PROSITE" id="PS50011"/>
    </source>
</evidence>
<feature type="region of interest" description="Disordered" evidence="1">
    <location>
        <begin position="583"/>
        <end position="606"/>
    </location>
</feature>
<dbReference type="InterPro" id="IPR001245">
    <property type="entry name" value="Ser-Thr/Tyr_kinase_cat_dom"/>
</dbReference>
<evidence type="ECO:0000313" key="4">
    <source>
        <dbReference type="Proteomes" id="UP000815325"/>
    </source>
</evidence>
<protein>
    <submittedName>
        <fullName evidence="3">Kinase-like domain-containing protein</fullName>
    </submittedName>
</protein>
<dbReference type="PANTHER" id="PTHR44329:SF214">
    <property type="entry name" value="PROTEIN KINASE DOMAIN-CONTAINING PROTEIN"/>
    <property type="match status" value="1"/>
</dbReference>
<comment type="caution">
    <text evidence="3">The sequence shown here is derived from an EMBL/GenBank/DDBJ whole genome shotgun (WGS) entry which is preliminary data.</text>
</comment>